<sequence length="51" mass="6039">MKKLNENEKKPSLFLSFGYVLGKERSTRGDKKENLHLFLKMKLIIQNWADT</sequence>
<accession>Q9K8R1</accession>
<evidence type="ECO:0000313" key="2">
    <source>
        <dbReference type="Proteomes" id="UP000001258"/>
    </source>
</evidence>
<evidence type="ECO:0000313" key="1">
    <source>
        <dbReference type="EMBL" id="BAB06661.1"/>
    </source>
</evidence>
<protein>
    <submittedName>
        <fullName evidence="1">BH2942 protein</fullName>
    </submittedName>
</protein>
<dbReference type="STRING" id="272558.gene:10728852"/>
<dbReference type="Proteomes" id="UP000001258">
    <property type="component" value="Chromosome"/>
</dbReference>
<dbReference type="HOGENOM" id="CLU_3095544_0_0_9"/>
<proteinExistence type="predicted"/>
<organism evidence="1 2">
    <name type="scientific">Halalkalibacterium halodurans (strain ATCC BAA-125 / DSM 18197 / FERM 7344 / JCM 9153 / C-125)</name>
    <name type="common">Bacillus halodurans</name>
    <dbReference type="NCBI Taxonomy" id="272558"/>
    <lineage>
        <taxon>Bacteria</taxon>
        <taxon>Bacillati</taxon>
        <taxon>Bacillota</taxon>
        <taxon>Bacilli</taxon>
        <taxon>Bacillales</taxon>
        <taxon>Bacillaceae</taxon>
        <taxon>Halalkalibacterium (ex Joshi et al. 2022)</taxon>
    </lineage>
</organism>
<dbReference type="PIR" id="F84017">
    <property type="entry name" value="F84017"/>
</dbReference>
<dbReference type="AlphaFoldDB" id="Q9K8R1"/>
<gene>
    <name evidence="1" type="ordered locus">BH2942</name>
</gene>
<keyword evidence="2" id="KW-1185">Reference proteome</keyword>
<dbReference type="EMBL" id="BA000004">
    <property type="protein sequence ID" value="BAB06661.1"/>
    <property type="molecule type" value="Genomic_DNA"/>
</dbReference>
<dbReference type="KEGG" id="bha:BH2942"/>
<name>Q9K8R1_HALH5</name>
<reference evidence="1 2" key="1">
    <citation type="journal article" date="2000" name="Nucleic Acids Res.">
        <title>Complete genome sequence of the alkaliphilic bacterium Bacillus halodurans and genomic sequence comparison with Bacillus subtilis.</title>
        <authorList>
            <person name="Takami H."/>
            <person name="Nakasone K."/>
            <person name="Takaki Y."/>
            <person name="Maeno G."/>
            <person name="Sasaki R."/>
            <person name="Masui N."/>
            <person name="Fuji F."/>
            <person name="Hirama C."/>
            <person name="Nakamura Y."/>
            <person name="Ogasawara N."/>
            <person name="Kuhara S."/>
            <person name="Horikoshi K."/>
        </authorList>
    </citation>
    <scope>NUCLEOTIDE SEQUENCE [LARGE SCALE GENOMIC DNA]</scope>
    <source>
        <strain evidence="2">ATCC BAA-125 / DSM 18197 / FERM 7344 / JCM 9153 / C-125</strain>
    </source>
</reference>